<dbReference type="Gene3D" id="3.40.50.1010">
    <property type="entry name" value="5'-nuclease"/>
    <property type="match status" value="1"/>
</dbReference>
<evidence type="ECO:0000313" key="7">
    <source>
        <dbReference type="Proteomes" id="UP000307173"/>
    </source>
</evidence>
<dbReference type="InterPro" id="IPR029060">
    <property type="entry name" value="PIN-like_dom_sf"/>
</dbReference>
<evidence type="ECO:0000256" key="2">
    <source>
        <dbReference type="ARBA" id="ARBA00024023"/>
    </source>
</evidence>
<keyword evidence="1" id="KW-0810">Translation regulation</keyword>
<dbReference type="AlphaFoldDB" id="A0A4T0X0R5"/>
<reference evidence="6 7" key="1">
    <citation type="journal article" date="2019" name="Front. Genet.">
        <title>Whole-Genome Sequencing of the Opportunistic Yeast Pathogen Candida inconspicua Uncovers Its Hybrid Origin.</title>
        <authorList>
            <person name="Mixao V."/>
            <person name="Hansen A.P."/>
            <person name="Saus E."/>
            <person name="Boekhout T."/>
            <person name="Lass-Florl C."/>
            <person name="Gabaldon T."/>
        </authorList>
    </citation>
    <scope>NUCLEOTIDE SEQUENCE [LARGE SCALE GENOMIC DNA]</scope>
    <source>
        <strain evidence="6 7">CBS 180</strain>
    </source>
</reference>
<dbReference type="InterPro" id="IPR022040">
    <property type="entry name" value="MKT1_N"/>
</dbReference>
<dbReference type="InterPro" id="IPR006085">
    <property type="entry name" value="XPG_DNA_repair_N"/>
</dbReference>
<feature type="domain" description="XPG N-terminal" evidence="3">
    <location>
        <begin position="15"/>
        <end position="87"/>
    </location>
</feature>
<sequence>MPIRTLEVKPDSALFETIRNAVIAIDVNHYLTSIMNVHFDSNFEAIGGFPISLENRILSDVAVFEKYGIKPVYIFPGIKTPTQLSYVNQKELPYEKSMTKYWETKSTNTNISSRDITNPFLLSNLMDELIIILQENELEYLISPYVQHHQMYYMLKEGIVDCIYTSDDALLLNIENFILGIDFESETFFYMNNEQFLKQLGIPFRKFIEISMCLGNVYQPSNLLVSQPTNFKQLVFSTMPTGFNVYAFIPDTAENAPKLRNFIRGCTLLDYCPVLKLDGRVEPIDFECSESLIKDKDAPVQSGPTIKTSTDKRLPAKLTEVFGFHVSDELYFYQSIGLPVFKYIEAFETDTYFVRMPTDMIRDTIYDQMLYGHASMEKREYLFNLFTSCLHRYFQNKKMKLEAMEGSKQSWHNIEYKFTITDNSRALLVRHATAKSFDIHTFLSSLDNNYLDESSMVDASPSSVYVSSSHELISTAFLRTLTTYKFVESSKERRAFVLTAWGEALTKFLKKHNTDYEMTIILFIFLQRVSDLKLDDLAKSSDLNDIKEKVEDISVFHLISKFASLYRIKKFMVSNYKGPVSRSLLHFNSTVSLLRTELKDFVAIHLLTILFLNKNDEEKFTRDNQEWAEIASEVPFKRALPNTIGGLITQVTLRSSLDLSDGEKLSSKLETELAPFQSILENPVIESLNSLKFVETVCDMVDVLGESNLVGKKMVRTFSDVREKVADIINLF</sequence>
<dbReference type="Proteomes" id="UP000307173">
    <property type="component" value="Unassembled WGS sequence"/>
</dbReference>
<evidence type="ECO:0008006" key="8">
    <source>
        <dbReference type="Google" id="ProtNLM"/>
    </source>
</evidence>
<proteinExistence type="inferred from homology"/>
<comment type="similarity">
    <text evidence="2">Belongs to the XPG/RAD2 endonuclease family.</text>
</comment>
<dbReference type="Pfam" id="PF12247">
    <property type="entry name" value="MKT1_N"/>
    <property type="match status" value="1"/>
</dbReference>
<comment type="caution">
    <text evidence="6">The sequence shown here is derived from an EMBL/GenBank/DDBJ whole genome shotgun (WGS) entry which is preliminary data.</text>
</comment>
<dbReference type="EMBL" id="SELW01000533">
    <property type="protein sequence ID" value="TID23188.1"/>
    <property type="molecule type" value="Genomic_DNA"/>
</dbReference>
<dbReference type="PANTHER" id="PTHR11081:SF32">
    <property type="entry name" value="POST-TRANSCRIPTIONAL REGULATOR MKT1"/>
    <property type="match status" value="1"/>
</dbReference>
<accession>A0A4T0X0R5</accession>
<evidence type="ECO:0000313" key="6">
    <source>
        <dbReference type="EMBL" id="TID23188.1"/>
    </source>
</evidence>
<dbReference type="Pfam" id="PF00752">
    <property type="entry name" value="XPG_N"/>
    <property type="match status" value="1"/>
</dbReference>
<feature type="domain" description="Post-transcriptional regulator MKT1 N-terminal" evidence="5">
    <location>
        <begin position="315"/>
        <end position="401"/>
    </location>
</feature>
<gene>
    <name evidence="6" type="ORF">CANINC_003205</name>
</gene>
<protein>
    <recommendedName>
        <fullName evidence="8">XPG-I domain-containing protein</fullName>
    </recommendedName>
</protein>
<name>A0A4T0X0R5_9ASCO</name>
<evidence type="ECO:0000256" key="1">
    <source>
        <dbReference type="ARBA" id="ARBA00022845"/>
    </source>
</evidence>
<evidence type="ECO:0000259" key="3">
    <source>
        <dbReference type="Pfam" id="PF00752"/>
    </source>
</evidence>
<organism evidence="6 7">
    <name type="scientific">Pichia inconspicua</name>
    <dbReference type="NCBI Taxonomy" id="52247"/>
    <lineage>
        <taxon>Eukaryota</taxon>
        <taxon>Fungi</taxon>
        <taxon>Dikarya</taxon>
        <taxon>Ascomycota</taxon>
        <taxon>Saccharomycotina</taxon>
        <taxon>Pichiomycetes</taxon>
        <taxon>Pichiales</taxon>
        <taxon>Pichiaceae</taxon>
        <taxon>Pichia</taxon>
    </lineage>
</organism>
<dbReference type="InterPro" id="IPR006084">
    <property type="entry name" value="XPG/Rad2"/>
</dbReference>
<dbReference type="GO" id="GO:0006417">
    <property type="term" value="P:regulation of translation"/>
    <property type="evidence" value="ECO:0007669"/>
    <property type="project" value="UniProtKB-KW"/>
</dbReference>
<dbReference type="PANTHER" id="PTHR11081">
    <property type="entry name" value="FLAP ENDONUCLEASE FAMILY MEMBER"/>
    <property type="match status" value="1"/>
</dbReference>
<keyword evidence="7" id="KW-1185">Reference proteome</keyword>
<dbReference type="OrthoDB" id="17262at2759"/>
<evidence type="ECO:0000259" key="5">
    <source>
        <dbReference type="Pfam" id="PF12247"/>
    </source>
</evidence>
<evidence type="ECO:0000259" key="4">
    <source>
        <dbReference type="Pfam" id="PF12246"/>
    </source>
</evidence>
<dbReference type="SUPFAM" id="SSF88723">
    <property type="entry name" value="PIN domain-like"/>
    <property type="match status" value="1"/>
</dbReference>
<feature type="domain" description="Post-transcriptional regulator MKT1 C-terminal" evidence="4">
    <location>
        <begin position="479"/>
        <end position="723"/>
    </location>
</feature>
<dbReference type="STRING" id="52247.A0A4T0X0R5"/>
<dbReference type="Pfam" id="PF12246">
    <property type="entry name" value="MKT1_C"/>
    <property type="match status" value="1"/>
</dbReference>
<dbReference type="GO" id="GO:0003730">
    <property type="term" value="F:mRNA 3'-UTR binding"/>
    <property type="evidence" value="ECO:0007669"/>
    <property type="project" value="TreeGrafter"/>
</dbReference>
<dbReference type="InterPro" id="IPR022039">
    <property type="entry name" value="MKT1_C"/>
</dbReference>
<dbReference type="GO" id="GO:0004518">
    <property type="term" value="F:nuclease activity"/>
    <property type="evidence" value="ECO:0007669"/>
    <property type="project" value="InterPro"/>
</dbReference>